<dbReference type="RefSeq" id="XP_020434829.1">
    <property type="nucleotide sequence ID" value="XM_020575309.1"/>
</dbReference>
<evidence type="ECO:0000313" key="1">
    <source>
        <dbReference type="EMBL" id="EFA82712.1"/>
    </source>
</evidence>
<dbReference type="GeneID" id="31359894"/>
<protein>
    <submittedName>
        <fullName evidence="1">Uncharacterized protein</fullName>
    </submittedName>
</protein>
<dbReference type="EMBL" id="ADBJ01000018">
    <property type="protein sequence ID" value="EFA82712.1"/>
    <property type="molecule type" value="Genomic_DNA"/>
</dbReference>
<dbReference type="InParanoid" id="D3B7G9"/>
<name>D3B7G9_HETP5</name>
<dbReference type="Proteomes" id="UP000001396">
    <property type="component" value="Unassembled WGS sequence"/>
</dbReference>
<organism evidence="1 2">
    <name type="scientific">Heterostelium pallidum (strain ATCC 26659 / Pp 5 / PN500)</name>
    <name type="common">Cellular slime mold</name>
    <name type="synonym">Polysphondylium pallidum</name>
    <dbReference type="NCBI Taxonomy" id="670386"/>
    <lineage>
        <taxon>Eukaryota</taxon>
        <taxon>Amoebozoa</taxon>
        <taxon>Evosea</taxon>
        <taxon>Eumycetozoa</taxon>
        <taxon>Dictyostelia</taxon>
        <taxon>Acytosteliales</taxon>
        <taxon>Acytosteliaceae</taxon>
        <taxon>Heterostelium</taxon>
    </lineage>
</organism>
<evidence type="ECO:0000313" key="2">
    <source>
        <dbReference type="Proteomes" id="UP000001396"/>
    </source>
</evidence>
<gene>
    <name evidence="1" type="ORF">PPL_04407</name>
</gene>
<keyword evidence="2" id="KW-1185">Reference proteome</keyword>
<comment type="caution">
    <text evidence="1">The sequence shown here is derived from an EMBL/GenBank/DDBJ whole genome shotgun (WGS) entry which is preliminary data.</text>
</comment>
<accession>D3B7G9</accession>
<reference evidence="1 2" key="1">
    <citation type="journal article" date="2011" name="Genome Res.">
        <title>Phylogeny-wide analysis of social amoeba genomes highlights ancient origins for complex intercellular communication.</title>
        <authorList>
            <person name="Heidel A.J."/>
            <person name="Lawal H.M."/>
            <person name="Felder M."/>
            <person name="Schilde C."/>
            <person name="Helps N.R."/>
            <person name="Tunggal B."/>
            <person name="Rivero F."/>
            <person name="John U."/>
            <person name="Schleicher M."/>
            <person name="Eichinger L."/>
            <person name="Platzer M."/>
            <person name="Noegel A.A."/>
            <person name="Schaap P."/>
            <person name="Gloeckner G."/>
        </authorList>
    </citation>
    <scope>NUCLEOTIDE SEQUENCE [LARGE SCALE GENOMIC DNA]</scope>
    <source>
        <strain evidence="2">ATCC 26659 / Pp 5 / PN500</strain>
    </source>
</reference>
<sequence length="84" mass="9446">MTSCEPLVISAKVKCGANFGVLNPTQNHSTYFKVINFHDNKCSLETNHGLNLQGNKQTMLSSKMEVEVTMFYTPATYYHDCLPL</sequence>
<proteinExistence type="predicted"/>
<dbReference type="AlphaFoldDB" id="D3B7G9"/>